<organism evidence="1 2">
    <name type="scientific">Paecilomyces lecythidis</name>
    <dbReference type="NCBI Taxonomy" id="3004212"/>
    <lineage>
        <taxon>Eukaryota</taxon>
        <taxon>Fungi</taxon>
        <taxon>Dikarya</taxon>
        <taxon>Ascomycota</taxon>
        <taxon>Pezizomycotina</taxon>
        <taxon>Eurotiomycetes</taxon>
        <taxon>Eurotiomycetidae</taxon>
        <taxon>Eurotiales</taxon>
        <taxon>Thermoascaceae</taxon>
        <taxon>Paecilomyces</taxon>
    </lineage>
</organism>
<protein>
    <submittedName>
        <fullName evidence="1">Uncharacterized protein</fullName>
    </submittedName>
</protein>
<gene>
    <name evidence="1" type="ORF">Plec18167_005796</name>
</gene>
<evidence type="ECO:0000313" key="1">
    <source>
        <dbReference type="EMBL" id="KAL1875126.1"/>
    </source>
</evidence>
<keyword evidence="2" id="KW-1185">Reference proteome</keyword>
<proteinExistence type="predicted"/>
<name>A0ABR3XHC7_9EURO</name>
<reference evidence="1 2" key="1">
    <citation type="journal article" date="2024" name="IMA Fungus">
        <title>IMA Genome - F19 : A genome assembly and annotation guide to empower mycologists, including annotated draft genome sequences of Ceratocystis pirilliformis, Diaporthe australafricana, Fusarium ophioides, Paecilomyces lecythidis, and Sporothrix stenoceras.</title>
        <authorList>
            <person name="Aylward J."/>
            <person name="Wilson A.M."/>
            <person name="Visagie C.M."/>
            <person name="Spraker J."/>
            <person name="Barnes I."/>
            <person name="Buitendag C."/>
            <person name="Ceriani C."/>
            <person name="Del Mar Angel L."/>
            <person name="du Plessis D."/>
            <person name="Fuchs T."/>
            <person name="Gasser K."/>
            <person name="Kramer D."/>
            <person name="Li W."/>
            <person name="Munsamy K."/>
            <person name="Piso A."/>
            <person name="Price J.L."/>
            <person name="Sonnekus B."/>
            <person name="Thomas C."/>
            <person name="van der Nest A."/>
            <person name="van Dijk A."/>
            <person name="van Heerden A."/>
            <person name="van Vuuren N."/>
            <person name="Yilmaz N."/>
            <person name="Duong T.A."/>
            <person name="van der Merwe N.A."/>
            <person name="Wingfield M.J."/>
            <person name="Wingfield B.D."/>
        </authorList>
    </citation>
    <scope>NUCLEOTIDE SEQUENCE [LARGE SCALE GENOMIC DNA]</scope>
    <source>
        <strain evidence="1 2">CMW 18167</strain>
    </source>
</reference>
<evidence type="ECO:0000313" key="2">
    <source>
        <dbReference type="Proteomes" id="UP001583193"/>
    </source>
</evidence>
<dbReference type="InterPro" id="IPR021858">
    <property type="entry name" value="Fun_TF"/>
</dbReference>
<sequence length="191" mass="21235">MESSDWLAKTDTIDHQLRSLAQRLPSSFSQNPVAATTSPNAGSHSSLSPSDILLRTSAFIHTAAKLYFIATLRPQESSTGQTQQLVTSAIECIKPLSPTFLRTAHLWPFFVAAVHATEDEDRLFFLDQFSVLGRHEFSIVAAGSIARVRDIVETVWKRRDLAESDSRADDSRVLSDWARYVQPMSDQLSLG</sequence>
<comment type="caution">
    <text evidence="1">The sequence shown here is derived from an EMBL/GenBank/DDBJ whole genome shotgun (WGS) entry which is preliminary data.</text>
</comment>
<dbReference type="Pfam" id="PF11951">
    <property type="entry name" value="Fungal_trans_2"/>
    <property type="match status" value="1"/>
</dbReference>
<dbReference type="Proteomes" id="UP001583193">
    <property type="component" value="Unassembled WGS sequence"/>
</dbReference>
<accession>A0ABR3XHC7</accession>
<dbReference type="EMBL" id="JAVDPF010000018">
    <property type="protein sequence ID" value="KAL1875126.1"/>
    <property type="molecule type" value="Genomic_DNA"/>
</dbReference>